<comment type="similarity">
    <text evidence="1">Belongs to the aspartate/glutamate racemases family.</text>
</comment>
<proteinExistence type="inferred from homology"/>
<gene>
    <name evidence="3" type="ORF">HCN83_11695</name>
</gene>
<dbReference type="InterPro" id="IPR004380">
    <property type="entry name" value="Asp_race"/>
</dbReference>
<dbReference type="SUPFAM" id="SSF53681">
    <property type="entry name" value="Aspartate/glutamate racemase"/>
    <property type="match status" value="2"/>
</dbReference>
<dbReference type="InterPro" id="IPR001920">
    <property type="entry name" value="Asp/Glu_race"/>
</dbReference>
<reference evidence="3 4" key="1">
    <citation type="submission" date="2020-03" db="EMBL/GenBank/DDBJ databases">
        <title>Assessment of the enzymatic potential of alkaline-tolerant lipase obtained from Bacillus luteus H11 (technogenic soil) for the bioremediation of saline soils contaminated with petroleum substances.</title>
        <authorList>
            <person name="Kalwasinska A."/>
        </authorList>
    </citation>
    <scope>NUCLEOTIDE SEQUENCE [LARGE SCALE GENOMIC DNA]</scope>
    <source>
        <strain evidence="3 4">H11</strain>
    </source>
</reference>
<evidence type="ECO:0000313" key="3">
    <source>
        <dbReference type="EMBL" id="NJP38247.1"/>
    </source>
</evidence>
<dbReference type="NCBIfam" id="TIGR00035">
    <property type="entry name" value="asp_race"/>
    <property type="match status" value="1"/>
</dbReference>
<dbReference type="Proteomes" id="UP000752012">
    <property type="component" value="Unassembled WGS sequence"/>
</dbReference>
<accession>A0A969PQ04</accession>
<comment type="caution">
    <text evidence="3">The sequence shown here is derived from an EMBL/GenBank/DDBJ whole genome shotgun (WGS) entry which is preliminary data.</text>
</comment>
<dbReference type="PANTHER" id="PTHR21198:SF7">
    <property type="entry name" value="ASPARTATE-GLUTAMATE RACEMASE FAMILY"/>
    <property type="match status" value="1"/>
</dbReference>
<protein>
    <submittedName>
        <fullName evidence="3">Amino acid racemase</fullName>
        <ecNumber evidence="3">5.1.1.-</ecNumber>
    </submittedName>
</protein>
<dbReference type="GO" id="GO:0047661">
    <property type="term" value="F:amino-acid racemase activity"/>
    <property type="evidence" value="ECO:0007669"/>
    <property type="project" value="InterPro"/>
</dbReference>
<evidence type="ECO:0000256" key="2">
    <source>
        <dbReference type="ARBA" id="ARBA00023235"/>
    </source>
</evidence>
<dbReference type="Pfam" id="PF01177">
    <property type="entry name" value="Asp_Glu_race"/>
    <property type="match status" value="1"/>
</dbReference>
<evidence type="ECO:0000256" key="1">
    <source>
        <dbReference type="ARBA" id="ARBA00007847"/>
    </source>
</evidence>
<keyword evidence="2 3" id="KW-0413">Isomerase</keyword>
<dbReference type="RefSeq" id="WP_168007544.1">
    <property type="nucleotide sequence ID" value="NZ_JAATHJ010000018.1"/>
</dbReference>
<keyword evidence="4" id="KW-1185">Reference proteome</keyword>
<sequence length="232" mass="25011">MQKPEALKKAGLIGGMSWETTALYYRMLQERTQETFGSGVSFPCLIDSLPFHEIAACQHAGDWDAVGSILADSAVRLERGGAQFIGILSNTVHLRLEDVQQAVGVPVVSITEAAAAAVPGSAVLVLGTSFTVEERLYDASLRKRNIESVYLPASLQQELHVRIFSELTSGIVTSEMQELMTQCAGFGRNAGCTSMLLGCTELELVPENHILPSVSTVRAHVEHLFHEAVSGV</sequence>
<dbReference type="EMBL" id="JAATHJ010000018">
    <property type="protein sequence ID" value="NJP38247.1"/>
    <property type="molecule type" value="Genomic_DNA"/>
</dbReference>
<dbReference type="InterPro" id="IPR015942">
    <property type="entry name" value="Asp/Glu/hydantoin_racemase"/>
</dbReference>
<dbReference type="EC" id="5.1.1.-" evidence="3"/>
<dbReference type="AlphaFoldDB" id="A0A969PQ04"/>
<organism evidence="3 4">
    <name type="scientific">Alkalicoccus luteus</name>
    <dbReference type="NCBI Taxonomy" id="1237094"/>
    <lineage>
        <taxon>Bacteria</taxon>
        <taxon>Bacillati</taxon>
        <taxon>Bacillota</taxon>
        <taxon>Bacilli</taxon>
        <taxon>Bacillales</taxon>
        <taxon>Bacillaceae</taxon>
        <taxon>Alkalicoccus</taxon>
    </lineage>
</organism>
<dbReference type="Gene3D" id="3.40.50.1860">
    <property type="match status" value="2"/>
</dbReference>
<dbReference type="PANTHER" id="PTHR21198">
    <property type="entry name" value="GLUTAMATE RACEMASE"/>
    <property type="match status" value="1"/>
</dbReference>
<name>A0A969PQ04_9BACI</name>
<evidence type="ECO:0000313" key="4">
    <source>
        <dbReference type="Proteomes" id="UP000752012"/>
    </source>
</evidence>